<keyword evidence="2" id="KW-1185">Reference proteome</keyword>
<dbReference type="EMBL" id="CM026426">
    <property type="protein sequence ID" value="KAG0573204.1"/>
    <property type="molecule type" value="Genomic_DNA"/>
</dbReference>
<evidence type="ECO:0000313" key="2">
    <source>
        <dbReference type="Proteomes" id="UP000822688"/>
    </source>
</evidence>
<proteinExistence type="predicted"/>
<dbReference type="Proteomes" id="UP000822688">
    <property type="component" value="Chromosome V"/>
</dbReference>
<gene>
    <name evidence="1" type="ORF">KC19_VG157700</name>
</gene>
<name>A0A8T0HQK9_CERPU</name>
<accession>A0A8T0HQK9</accession>
<protein>
    <submittedName>
        <fullName evidence="1">Uncharacterized protein</fullName>
    </submittedName>
</protein>
<comment type="caution">
    <text evidence="1">The sequence shown here is derived from an EMBL/GenBank/DDBJ whole genome shotgun (WGS) entry which is preliminary data.</text>
</comment>
<evidence type="ECO:0000313" key="1">
    <source>
        <dbReference type="EMBL" id="KAG0573204.1"/>
    </source>
</evidence>
<reference evidence="1" key="1">
    <citation type="submission" date="2020-06" db="EMBL/GenBank/DDBJ databases">
        <title>WGS assembly of Ceratodon purpureus strain R40.</title>
        <authorList>
            <person name="Carey S.B."/>
            <person name="Jenkins J."/>
            <person name="Shu S."/>
            <person name="Lovell J.T."/>
            <person name="Sreedasyam A."/>
            <person name="Maumus F."/>
            <person name="Tiley G.P."/>
            <person name="Fernandez-Pozo N."/>
            <person name="Barry K."/>
            <person name="Chen C."/>
            <person name="Wang M."/>
            <person name="Lipzen A."/>
            <person name="Daum C."/>
            <person name="Saski C.A."/>
            <person name="Payton A.C."/>
            <person name="Mcbreen J.C."/>
            <person name="Conrad R.E."/>
            <person name="Kollar L.M."/>
            <person name="Olsson S."/>
            <person name="Huttunen S."/>
            <person name="Landis J.B."/>
            <person name="Wickett N.J."/>
            <person name="Johnson M.G."/>
            <person name="Rensing S.A."/>
            <person name="Grimwood J."/>
            <person name="Schmutz J."/>
            <person name="Mcdaniel S.F."/>
        </authorList>
    </citation>
    <scope>NUCLEOTIDE SEQUENCE</scope>
    <source>
        <strain evidence="1">R40</strain>
    </source>
</reference>
<dbReference type="AlphaFoldDB" id="A0A8T0HQK9"/>
<sequence length="77" mass="8439">MRYFLCLFVFSAHRSRTNSTWKPLGREESVFSALPSHVAISSGPPSPRHSPSLMIKTAGTTMVECAQTNSQSYSSTS</sequence>
<organism evidence="1 2">
    <name type="scientific">Ceratodon purpureus</name>
    <name type="common">Fire moss</name>
    <name type="synonym">Dicranum purpureum</name>
    <dbReference type="NCBI Taxonomy" id="3225"/>
    <lineage>
        <taxon>Eukaryota</taxon>
        <taxon>Viridiplantae</taxon>
        <taxon>Streptophyta</taxon>
        <taxon>Embryophyta</taxon>
        <taxon>Bryophyta</taxon>
        <taxon>Bryophytina</taxon>
        <taxon>Bryopsida</taxon>
        <taxon>Dicranidae</taxon>
        <taxon>Pseudoditrichales</taxon>
        <taxon>Ditrichaceae</taxon>
        <taxon>Ceratodon</taxon>
    </lineage>
</organism>